<sequence length="75" mass="7892">METSAILSGAAFQRGGSGGKGGRGLTGSRRRAAHLLAPLLLLRWGVVASGETKTRGLGNEWEKPWFGVDNIAKQS</sequence>
<reference evidence="3" key="1">
    <citation type="submission" date="2015-04" db="UniProtKB">
        <authorList>
            <consortium name="EnsemblPlants"/>
        </authorList>
    </citation>
    <scope>IDENTIFICATION</scope>
</reference>
<dbReference type="EnsemblPlants" id="OGLUM08G24460.1">
    <property type="protein sequence ID" value="OGLUM08G24460.1"/>
    <property type="gene ID" value="OGLUM08G24460"/>
</dbReference>
<evidence type="ECO:0000313" key="4">
    <source>
        <dbReference type="Proteomes" id="UP000026961"/>
    </source>
</evidence>
<keyword evidence="4" id="KW-1185">Reference proteome</keyword>
<dbReference type="Gramene" id="OGLUM08G24460.1">
    <property type="protein sequence ID" value="OGLUM08G24460.1"/>
    <property type="gene ID" value="OGLUM08G24460"/>
</dbReference>
<protein>
    <submittedName>
        <fullName evidence="3">Uncharacterized protein</fullName>
    </submittedName>
</protein>
<dbReference type="HOGENOM" id="CLU_2889724_0_0_1"/>
<organism evidence="3">
    <name type="scientific">Oryza glumipatula</name>
    <dbReference type="NCBI Taxonomy" id="40148"/>
    <lineage>
        <taxon>Eukaryota</taxon>
        <taxon>Viridiplantae</taxon>
        <taxon>Streptophyta</taxon>
        <taxon>Embryophyta</taxon>
        <taxon>Tracheophyta</taxon>
        <taxon>Spermatophyta</taxon>
        <taxon>Magnoliopsida</taxon>
        <taxon>Liliopsida</taxon>
        <taxon>Poales</taxon>
        <taxon>Poaceae</taxon>
        <taxon>BOP clade</taxon>
        <taxon>Oryzoideae</taxon>
        <taxon>Oryzeae</taxon>
        <taxon>Oryzinae</taxon>
        <taxon>Oryza</taxon>
    </lineage>
</organism>
<feature type="chain" id="PRO_5002354452" evidence="2">
    <location>
        <begin position="50"/>
        <end position="75"/>
    </location>
</feature>
<name>A0A0E0AYP7_9ORYZ</name>
<reference evidence="3" key="2">
    <citation type="submission" date="2018-05" db="EMBL/GenBank/DDBJ databases">
        <title>OgluRS3 (Oryza glumaepatula Reference Sequence Version 3).</title>
        <authorList>
            <person name="Zhang J."/>
            <person name="Kudrna D."/>
            <person name="Lee S."/>
            <person name="Talag J."/>
            <person name="Welchert J."/>
            <person name="Wing R.A."/>
        </authorList>
    </citation>
    <scope>NUCLEOTIDE SEQUENCE [LARGE SCALE GENOMIC DNA]</scope>
</reference>
<feature type="signal peptide" evidence="2">
    <location>
        <begin position="1"/>
        <end position="49"/>
    </location>
</feature>
<feature type="compositionally biased region" description="Gly residues" evidence="1">
    <location>
        <begin position="15"/>
        <end position="25"/>
    </location>
</feature>
<feature type="region of interest" description="Disordered" evidence="1">
    <location>
        <begin position="1"/>
        <end position="27"/>
    </location>
</feature>
<proteinExistence type="predicted"/>
<keyword evidence="2" id="KW-0732">Signal</keyword>
<dbReference type="Proteomes" id="UP000026961">
    <property type="component" value="Chromosome 8"/>
</dbReference>
<accession>A0A0E0AYP7</accession>
<evidence type="ECO:0000256" key="2">
    <source>
        <dbReference type="SAM" id="SignalP"/>
    </source>
</evidence>
<dbReference type="AlphaFoldDB" id="A0A0E0AYP7"/>
<evidence type="ECO:0000313" key="3">
    <source>
        <dbReference type="EnsemblPlants" id="OGLUM08G24460.1"/>
    </source>
</evidence>
<evidence type="ECO:0000256" key="1">
    <source>
        <dbReference type="SAM" id="MobiDB-lite"/>
    </source>
</evidence>